<dbReference type="GO" id="GO:0006355">
    <property type="term" value="P:regulation of DNA-templated transcription"/>
    <property type="evidence" value="ECO:0007669"/>
    <property type="project" value="InterPro"/>
</dbReference>
<dbReference type="GO" id="GO:0000160">
    <property type="term" value="P:phosphorelay signal transduction system"/>
    <property type="evidence" value="ECO:0007669"/>
    <property type="project" value="InterPro"/>
</dbReference>
<dbReference type="InterPro" id="IPR016032">
    <property type="entry name" value="Sig_transdc_resp-reg_C-effctor"/>
</dbReference>
<keyword evidence="9" id="KW-1185">Reference proteome</keyword>
<feature type="domain" description="HTH luxR-type" evidence="6">
    <location>
        <begin position="153"/>
        <end position="218"/>
    </location>
</feature>
<evidence type="ECO:0000256" key="5">
    <source>
        <dbReference type="PROSITE-ProRule" id="PRU00169"/>
    </source>
</evidence>
<evidence type="ECO:0000259" key="7">
    <source>
        <dbReference type="PROSITE" id="PS50110"/>
    </source>
</evidence>
<dbReference type="Pfam" id="PF00072">
    <property type="entry name" value="Response_reg"/>
    <property type="match status" value="1"/>
</dbReference>
<dbReference type="InterPro" id="IPR000792">
    <property type="entry name" value="Tscrpt_reg_LuxR_C"/>
</dbReference>
<dbReference type="SUPFAM" id="SSF46894">
    <property type="entry name" value="C-terminal effector domain of the bipartite response regulators"/>
    <property type="match status" value="1"/>
</dbReference>
<evidence type="ECO:0000256" key="2">
    <source>
        <dbReference type="ARBA" id="ARBA00023015"/>
    </source>
</evidence>
<dbReference type="PROSITE" id="PS50110">
    <property type="entry name" value="RESPONSE_REGULATORY"/>
    <property type="match status" value="1"/>
</dbReference>
<dbReference type="CDD" id="cd17535">
    <property type="entry name" value="REC_NarL-like"/>
    <property type="match status" value="1"/>
</dbReference>
<name>A0A4Q9KJI2_PROTD</name>
<sequence length="220" mass="22961">MDSSQIRIVIVDDDALVRTGLGLILGGSPDLAVVGEAADGVQGVAVVAELKPDVVLMDIRMPNKDGLTATADILAKPDAPKIIVLTTFDSDDMVLKALQAGASGFLLKDTPPAKMVDAIRAVDAGETTLSPSVISQVVAVATRSAGDGRVERALADLAGLTEREREVAVLIGQGLANAEIGKQLFMSIATVKSYVTRIFYKLGVDNRVQVAMKVHDAGLV</sequence>
<evidence type="ECO:0000313" key="8">
    <source>
        <dbReference type="EMBL" id="TBT94612.1"/>
    </source>
</evidence>
<dbReference type="PANTHER" id="PTHR43214:SF24">
    <property type="entry name" value="TRANSCRIPTIONAL REGULATORY PROTEIN NARL-RELATED"/>
    <property type="match status" value="1"/>
</dbReference>
<dbReference type="SMART" id="SM00421">
    <property type="entry name" value="HTH_LUXR"/>
    <property type="match status" value="1"/>
</dbReference>
<dbReference type="Proteomes" id="UP000291933">
    <property type="component" value="Unassembled WGS sequence"/>
</dbReference>
<dbReference type="Pfam" id="PF00196">
    <property type="entry name" value="GerE"/>
    <property type="match status" value="1"/>
</dbReference>
<comment type="caution">
    <text evidence="8">The sequence shown here is derived from an EMBL/GenBank/DDBJ whole genome shotgun (WGS) entry which is preliminary data.</text>
</comment>
<dbReference type="SMART" id="SM00448">
    <property type="entry name" value="REC"/>
    <property type="match status" value="1"/>
</dbReference>
<dbReference type="PANTHER" id="PTHR43214">
    <property type="entry name" value="TWO-COMPONENT RESPONSE REGULATOR"/>
    <property type="match status" value="1"/>
</dbReference>
<dbReference type="AlphaFoldDB" id="A0A4Q9KJI2"/>
<evidence type="ECO:0000259" key="6">
    <source>
        <dbReference type="PROSITE" id="PS50043"/>
    </source>
</evidence>
<keyword evidence="4" id="KW-0804">Transcription</keyword>
<dbReference type="PRINTS" id="PR00038">
    <property type="entry name" value="HTHLUXR"/>
</dbReference>
<keyword evidence="2" id="KW-0805">Transcription regulation</keyword>
<protein>
    <submittedName>
        <fullName evidence="8">Response regulator transcription factor</fullName>
    </submittedName>
</protein>
<dbReference type="RefSeq" id="WP_131172314.1">
    <property type="nucleotide sequence ID" value="NZ_FXTL01000011.1"/>
</dbReference>
<dbReference type="CDD" id="cd06170">
    <property type="entry name" value="LuxR_C_like"/>
    <property type="match status" value="1"/>
</dbReference>
<dbReference type="InterPro" id="IPR058245">
    <property type="entry name" value="NreC/VraR/RcsB-like_REC"/>
</dbReference>
<evidence type="ECO:0000313" key="9">
    <source>
        <dbReference type="Proteomes" id="UP000291933"/>
    </source>
</evidence>
<organism evidence="8 9">
    <name type="scientific">Propioniciclava tarda</name>
    <dbReference type="NCBI Taxonomy" id="433330"/>
    <lineage>
        <taxon>Bacteria</taxon>
        <taxon>Bacillati</taxon>
        <taxon>Actinomycetota</taxon>
        <taxon>Actinomycetes</taxon>
        <taxon>Propionibacteriales</taxon>
        <taxon>Propionibacteriaceae</taxon>
        <taxon>Propioniciclava</taxon>
    </lineage>
</organism>
<dbReference type="InterPro" id="IPR039420">
    <property type="entry name" value="WalR-like"/>
</dbReference>
<dbReference type="PROSITE" id="PS00622">
    <property type="entry name" value="HTH_LUXR_1"/>
    <property type="match status" value="1"/>
</dbReference>
<dbReference type="EMBL" id="SDMR01000011">
    <property type="protein sequence ID" value="TBT94612.1"/>
    <property type="molecule type" value="Genomic_DNA"/>
</dbReference>
<proteinExistence type="predicted"/>
<dbReference type="PROSITE" id="PS50043">
    <property type="entry name" value="HTH_LUXR_2"/>
    <property type="match status" value="1"/>
</dbReference>
<evidence type="ECO:0000256" key="1">
    <source>
        <dbReference type="ARBA" id="ARBA00022553"/>
    </source>
</evidence>
<evidence type="ECO:0000256" key="4">
    <source>
        <dbReference type="ARBA" id="ARBA00023163"/>
    </source>
</evidence>
<dbReference type="Gene3D" id="3.40.50.2300">
    <property type="match status" value="1"/>
</dbReference>
<dbReference type="SUPFAM" id="SSF52172">
    <property type="entry name" value="CheY-like"/>
    <property type="match status" value="1"/>
</dbReference>
<dbReference type="GO" id="GO:0003677">
    <property type="term" value="F:DNA binding"/>
    <property type="evidence" value="ECO:0007669"/>
    <property type="project" value="UniProtKB-KW"/>
</dbReference>
<feature type="domain" description="Response regulatory" evidence="7">
    <location>
        <begin position="7"/>
        <end position="123"/>
    </location>
</feature>
<dbReference type="InterPro" id="IPR011006">
    <property type="entry name" value="CheY-like_superfamily"/>
</dbReference>
<dbReference type="OrthoDB" id="9808843at2"/>
<reference evidence="8 9" key="1">
    <citation type="submission" date="2019-01" db="EMBL/GenBank/DDBJ databases">
        <title>Lactibacter flavus gen. nov., sp. nov., a novel bacterium of the family Propionibacteriaceae isolated from raw milk and dairy products.</title>
        <authorList>
            <person name="Huptas C."/>
            <person name="Wenning M."/>
            <person name="Breitenwieser F."/>
            <person name="Doll E."/>
            <person name="Von Neubeck M."/>
            <person name="Busse H.-J."/>
            <person name="Scherer S."/>
        </authorList>
    </citation>
    <scope>NUCLEOTIDE SEQUENCE [LARGE SCALE GENOMIC DNA]</scope>
    <source>
        <strain evidence="8 9">DSM 22130</strain>
    </source>
</reference>
<gene>
    <name evidence="8" type="ORF">ET996_09440</name>
</gene>
<keyword evidence="3" id="KW-0238">DNA-binding</keyword>
<evidence type="ECO:0000256" key="3">
    <source>
        <dbReference type="ARBA" id="ARBA00023125"/>
    </source>
</evidence>
<keyword evidence="1 5" id="KW-0597">Phosphoprotein</keyword>
<feature type="modified residue" description="4-aspartylphosphate" evidence="5">
    <location>
        <position position="58"/>
    </location>
</feature>
<dbReference type="InterPro" id="IPR001789">
    <property type="entry name" value="Sig_transdc_resp-reg_receiver"/>
</dbReference>
<accession>A0A4Q9KJI2</accession>